<protein>
    <submittedName>
        <fullName evidence="1">Uncharacterized protein</fullName>
    </submittedName>
</protein>
<reference evidence="1" key="1">
    <citation type="submission" date="2022-05" db="EMBL/GenBank/DDBJ databases">
        <title>The Musa troglodytarum L. genome provides insights into the mechanism of non-climacteric behaviour and enrichment of carotenoids.</title>
        <authorList>
            <person name="Wang J."/>
        </authorList>
    </citation>
    <scope>NUCLEOTIDE SEQUENCE</scope>
    <source>
        <tissue evidence="1">Leaf</tissue>
    </source>
</reference>
<dbReference type="Proteomes" id="UP001055439">
    <property type="component" value="Chromosome 8"/>
</dbReference>
<gene>
    <name evidence="1" type="ORF">MUK42_03313</name>
</gene>
<evidence type="ECO:0000313" key="1">
    <source>
        <dbReference type="EMBL" id="URE32865.1"/>
    </source>
</evidence>
<organism evidence="1 2">
    <name type="scientific">Musa troglodytarum</name>
    <name type="common">fe'i banana</name>
    <dbReference type="NCBI Taxonomy" id="320322"/>
    <lineage>
        <taxon>Eukaryota</taxon>
        <taxon>Viridiplantae</taxon>
        <taxon>Streptophyta</taxon>
        <taxon>Embryophyta</taxon>
        <taxon>Tracheophyta</taxon>
        <taxon>Spermatophyta</taxon>
        <taxon>Magnoliopsida</taxon>
        <taxon>Liliopsida</taxon>
        <taxon>Zingiberales</taxon>
        <taxon>Musaceae</taxon>
        <taxon>Musa</taxon>
    </lineage>
</organism>
<evidence type="ECO:0000313" key="2">
    <source>
        <dbReference type="Proteomes" id="UP001055439"/>
    </source>
</evidence>
<proteinExistence type="predicted"/>
<name>A0A9E7HFX6_9LILI</name>
<feature type="non-terminal residue" evidence="1">
    <location>
        <position position="1"/>
    </location>
</feature>
<dbReference type="EMBL" id="CP097510">
    <property type="protein sequence ID" value="URE32865.1"/>
    <property type="molecule type" value="Genomic_DNA"/>
</dbReference>
<keyword evidence="2" id="KW-1185">Reference proteome</keyword>
<dbReference type="AlphaFoldDB" id="A0A9E7HFX6"/>
<sequence length="102" mass="11875">VTAPKRHQPIRHHVTVDLRRVAPQRRRLVVLPPPNRPQCLLRHLPSDVTAVPFHHPHQHLISPGCPRQPRKPHSVPAHPVQRRHAVLLHCRSCRAPHQRCHR</sequence>
<accession>A0A9E7HFX6</accession>